<comment type="subunit">
    <text evidence="7">Heterodimer of a catalytic subunit (MsrP) and a heme-binding subunit (MsrQ).</text>
</comment>
<gene>
    <name evidence="7" type="primary">msrQ</name>
    <name evidence="9" type="ORF">FRZ44_19170</name>
</gene>
<dbReference type="EMBL" id="CP042906">
    <property type="protein sequence ID" value="QEX16622.1"/>
    <property type="molecule type" value="Genomic_DNA"/>
</dbReference>
<feature type="domain" description="Ferric oxidoreductase" evidence="8">
    <location>
        <begin position="51"/>
        <end position="163"/>
    </location>
</feature>
<dbReference type="InterPro" id="IPR022837">
    <property type="entry name" value="MsrQ-like"/>
</dbReference>
<keyword evidence="3 7" id="KW-0812">Transmembrane</keyword>
<proteinExistence type="inferred from homology"/>
<comment type="cofactor">
    <cofactor evidence="7">
        <name>FMN</name>
        <dbReference type="ChEBI" id="CHEBI:58210"/>
    </cofactor>
    <text evidence="7">Binds 1 FMN per subunit.</text>
</comment>
<dbReference type="HAMAP" id="MF_01207">
    <property type="entry name" value="MsrQ"/>
    <property type="match status" value="1"/>
</dbReference>
<dbReference type="GO" id="GO:0020037">
    <property type="term" value="F:heme binding"/>
    <property type="evidence" value="ECO:0007669"/>
    <property type="project" value="UniProtKB-UniRule"/>
</dbReference>
<feature type="transmembrane region" description="Helical" evidence="7">
    <location>
        <begin position="12"/>
        <end position="34"/>
    </location>
</feature>
<dbReference type="RefSeq" id="WP_151176959.1">
    <property type="nucleotide sequence ID" value="NZ_CP042906.1"/>
</dbReference>
<keyword evidence="10" id="KW-1185">Reference proteome</keyword>
<feature type="transmembrane region" description="Helical" evidence="7">
    <location>
        <begin position="247"/>
        <end position="266"/>
    </location>
</feature>
<dbReference type="GO" id="GO:0005886">
    <property type="term" value="C:plasma membrane"/>
    <property type="evidence" value="ECO:0007669"/>
    <property type="project" value="UniProtKB-SubCell"/>
</dbReference>
<evidence type="ECO:0000256" key="4">
    <source>
        <dbReference type="ARBA" id="ARBA00022989"/>
    </source>
</evidence>
<evidence type="ECO:0000313" key="9">
    <source>
        <dbReference type="EMBL" id="QEX16622.1"/>
    </source>
</evidence>
<dbReference type="GO" id="GO:0016679">
    <property type="term" value="F:oxidoreductase activity, acting on diphenols and related substances as donors"/>
    <property type="evidence" value="ECO:0007669"/>
    <property type="project" value="TreeGrafter"/>
</dbReference>
<comment type="caution">
    <text evidence="7">Lacks conserved residue(s) required for the propagation of feature annotation.</text>
</comment>
<comment type="function">
    <text evidence="7">Part of the MsrPQ system that repairs oxidized periplasmic proteins containing methionine sulfoxide residues (Met-O), using respiratory chain electrons. Thus protects these proteins from oxidative-stress damage caused by reactive species of oxygen and chlorine generated by the host defense mechanisms. MsrPQ is essential for the maintenance of envelope integrity under bleach stress, rescuing a wide series of structurally unrelated periplasmic proteins from methionine oxidation. MsrQ provides electrons for reduction to the reductase catalytic subunit MsrP, using the quinone pool of the respiratory chain.</text>
</comment>
<sequence length="288" mass="31962">MAPWYDRAGRLSLLKLFVFVGLFLPAAWLAGLALTQDLGARPLNTAIHFAGLWMVRFLLITLAITPARKLFRWAPLILVRRMLGVATFAYGLLHLGLYIVDQNWNLIRVISEIWLRIYLTIGFVALFGLMLLAITSTDGWVRRLGGKRWQALHRIVYLVSALALVHFFMQAKLNVYPAALMSGFFLWLMGYRLWDRFGEIGSIPSLLGLAGLSAIATALTEAGWYAVATHAPALKVLEANLGFAAGIRPAWWVLIVALGVTLAVALRRALMKKAQPKAPPKLAMNRAS</sequence>
<evidence type="ECO:0000256" key="1">
    <source>
        <dbReference type="ARBA" id="ARBA00004141"/>
    </source>
</evidence>
<organism evidence="9 10">
    <name type="scientific">Hypericibacter terrae</name>
    <dbReference type="NCBI Taxonomy" id="2602015"/>
    <lineage>
        <taxon>Bacteria</taxon>
        <taxon>Pseudomonadati</taxon>
        <taxon>Pseudomonadota</taxon>
        <taxon>Alphaproteobacteria</taxon>
        <taxon>Rhodospirillales</taxon>
        <taxon>Dongiaceae</taxon>
        <taxon>Hypericibacter</taxon>
    </lineage>
</organism>
<dbReference type="Proteomes" id="UP000326202">
    <property type="component" value="Chromosome"/>
</dbReference>
<feature type="transmembrane region" description="Helical" evidence="7">
    <location>
        <begin position="175"/>
        <end position="194"/>
    </location>
</feature>
<keyword evidence="4 7" id="KW-1133">Transmembrane helix</keyword>
<dbReference type="GO" id="GO:0010181">
    <property type="term" value="F:FMN binding"/>
    <property type="evidence" value="ECO:0007669"/>
    <property type="project" value="UniProtKB-UniRule"/>
</dbReference>
<evidence type="ECO:0000256" key="6">
    <source>
        <dbReference type="ARBA" id="ARBA00023136"/>
    </source>
</evidence>
<evidence type="ECO:0000256" key="3">
    <source>
        <dbReference type="ARBA" id="ARBA00022692"/>
    </source>
</evidence>
<feature type="transmembrane region" description="Helical" evidence="7">
    <location>
        <begin position="117"/>
        <end position="139"/>
    </location>
</feature>
<dbReference type="GO" id="GO:0009055">
    <property type="term" value="F:electron transfer activity"/>
    <property type="evidence" value="ECO:0007669"/>
    <property type="project" value="UniProtKB-UniRule"/>
</dbReference>
<keyword evidence="5 7" id="KW-0408">Iron</keyword>
<keyword evidence="7" id="KW-0249">Electron transport</keyword>
<accession>A0A5J6MGM3</accession>
<comment type="similarity">
    <text evidence="7">Belongs to the MsrQ family.</text>
</comment>
<keyword evidence="7" id="KW-1003">Cell membrane</keyword>
<evidence type="ECO:0000313" key="10">
    <source>
        <dbReference type="Proteomes" id="UP000326202"/>
    </source>
</evidence>
<keyword evidence="6 7" id="KW-0472">Membrane</keyword>
<dbReference type="GO" id="GO:0030091">
    <property type="term" value="P:protein repair"/>
    <property type="evidence" value="ECO:0007669"/>
    <property type="project" value="UniProtKB-UniRule"/>
</dbReference>
<dbReference type="Pfam" id="PF01794">
    <property type="entry name" value="Ferric_reduct"/>
    <property type="match status" value="1"/>
</dbReference>
<dbReference type="KEGG" id="htq:FRZ44_19170"/>
<feature type="transmembrane region" description="Helical" evidence="7">
    <location>
        <begin position="206"/>
        <end position="227"/>
    </location>
</feature>
<dbReference type="PANTHER" id="PTHR36964">
    <property type="entry name" value="PROTEIN-METHIONINE-SULFOXIDE REDUCTASE HEME-BINDING SUBUNIT MSRQ"/>
    <property type="match status" value="1"/>
</dbReference>
<dbReference type="GO" id="GO:0046872">
    <property type="term" value="F:metal ion binding"/>
    <property type="evidence" value="ECO:0007669"/>
    <property type="project" value="UniProtKB-KW"/>
</dbReference>
<feature type="transmembrane region" description="Helical" evidence="7">
    <location>
        <begin position="151"/>
        <end position="169"/>
    </location>
</feature>
<keyword evidence="7" id="KW-0288">FMN</keyword>
<dbReference type="InterPro" id="IPR013130">
    <property type="entry name" value="Fe3_Rdtase_TM_dom"/>
</dbReference>
<feature type="transmembrane region" description="Helical" evidence="7">
    <location>
        <begin position="77"/>
        <end position="97"/>
    </location>
</feature>
<protein>
    <recommendedName>
        <fullName evidence="7">Protein-methionine-sulfoxide reductase heme-binding subunit MsrQ</fullName>
    </recommendedName>
    <alternativeName>
        <fullName evidence="7">Flavocytochrome MsrQ</fullName>
    </alternativeName>
</protein>
<comment type="cofactor">
    <cofactor evidence="7">
        <name>heme b</name>
        <dbReference type="ChEBI" id="CHEBI:60344"/>
    </cofactor>
    <text evidence="7">Binds 1 heme b (iron(II)-protoporphyrin IX) group per subunit.</text>
</comment>
<feature type="transmembrane region" description="Helical" evidence="7">
    <location>
        <begin position="46"/>
        <end position="65"/>
    </location>
</feature>
<dbReference type="PANTHER" id="PTHR36964:SF1">
    <property type="entry name" value="PROTEIN-METHIONINE-SULFOXIDE REDUCTASE HEME-BINDING SUBUNIT MSRQ"/>
    <property type="match status" value="1"/>
</dbReference>
<dbReference type="OrthoDB" id="9788328at2"/>
<keyword evidence="7" id="KW-0479">Metal-binding</keyword>
<comment type="subcellular location">
    <subcellularLocation>
        <location evidence="7">Cell membrane</location>
        <topology evidence="7">Multi-pass membrane protein</topology>
    </subcellularLocation>
    <subcellularLocation>
        <location evidence="1">Membrane</location>
        <topology evidence="1">Multi-pass membrane protein</topology>
    </subcellularLocation>
</comment>
<dbReference type="AlphaFoldDB" id="A0A5J6MGM3"/>
<evidence type="ECO:0000256" key="5">
    <source>
        <dbReference type="ARBA" id="ARBA00023004"/>
    </source>
</evidence>
<evidence type="ECO:0000256" key="7">
    <source>
        <dbReference type="HAMAP-Rule" id="MF_01207"/>
    </source>
</evidence>
<evidence type="ECO:0000256" key="2">
    <source>
        <dbReference type="ARBA" id="ARBA00022448"/>
    </source>
</evidence>
<name>A0A5J6MGM3_9PROT</name>
<keyword evidence="2 7" id="KW-0813">Transport</keyword>
<keyword evidence="7" id="KW-0285">Flavoprotein</keyword>
<reference evidence="9 10" key="1">
    <citation type="submission" date="2019-08" db="EMBL/GenBank/DDBJ databases">
        <title>Hyperibacter terrae gen. nov., sp. nov. and Hyperibacter viscosus sp. nov., two new members in the family Rhodospirillaceae isolated from the rhizosphere of Hypericum perforatum.</title>
        <authorList>
            <person name="Noviana Z."/>
        </authorList>
    </citation>
    <scope>NUCLEOTIDE SEQUENCE [LARGE SCALE GENOMIC DNA]</scope>
    <source>
        <strain evidence="9 10">R5913</strain>
    </source>
</reference>
<keyword evidence="7" id="KW-0349">Heme</keyword>
<evidence type="ECO:0000259" key="8">
    <source>
        <dbReference type="Pfam" id="PF01794"/>
    </source>
</evidence>